<protein>
    <recommendedName>
        <fullName evidence="1">Peptidase M11 gametolysin domain-containing protein</fullName>
    </recommendedName>
</protein>
<evidence type="ECO:0000313" key="2">
    <source>
        <dbReference type="EMBL" id="GIL80146.1"/>
    </source>
</evidence>
<keyword evidence="3" id="KW-1185">Reference proteome</keyword>
<evidence type="ECO:0000313" key="3">
    <source>
        <dbReference type="Proteomes" id="UP000747110"/>
    </source>
</evidence>
<dbReference type="AlphaFoldDB" id="A0A8J4FQE2"/>
<dbReference type="EMBL" id="BNCP01000017">
    <property type="protein sequence ID" value="GIL80146.1"/>
    <property type="molecule type" value="Genomic_DNA"/>
</dbReference>
<dbReference type="Pfam" id="PF05548">
    <property type="entry name" value="Peptidase_M11"/>
    <property type="match status" value="1"/>
</dbReference>
<organism evidence="2 3">
    <name type="scientific">Volvox reticuliferus</name>
    <dbReference type="NCBI Taxonomy" id="1737510"/>
    <lineage>
        <taxon>Eukaryota</taxon>
        <taxon>Viridiplantae</taxon>
        <taxon>Chlorophyta</taxon>
        <taxon>core chlorophytes</taxon>
        <taxon>Chlorophyceae</taxon>
        <taxon>CS clade</taxon>
        <taxon>Chlamydomonadales</taxon>
        <taxon>Volvocaceae</taxon>
        <taxon>Volvox</taxon>
    </lineage>
</organism>
<feature type="domain" description="Peptidase M11 gametolysin" evidence="1">
    <location>
        <begin position="16"/>
        <end position="207"/>
    </location>
</feature>
<evidence type="ECO:0000259" key="1">
    <source>
        <dbReference type="Pfam" id="PF05548"/>
    </source>
</evidence>
<dbReference type="InterPro" id="IPR008752">
    <property type="entry name" value="Peptidase_M11"/>
</dbReference>
<gene>
    <name evidence="2" type="ORF">Vretifemale_9316</name>
</gene>
<reference evidence="2" key="1">
    <citation type="journal article" date="2021" name="Proc. Natl. Acad. Sci. U.S.A.">
        <title>Three genomes in the algal genus Volvox reveal the fate of a haploid sex-determining region after a transition to homothallism.</title>
        <authorList>
            <person name="Yamamoto K."/>
            <person name="Hamaji T."/>
            <person name="Kawai-Toyooka H."/>
            <person name="Matsuzaki R."/>
            <person name="Takahashi F."/>
            <person name="Nishimura Y."/>
            <person name="Kawachi M."/>
            <person name="Noguchi H."/>
            <person name="Minakuchi Y."/>
            <person name="Umen J.G."/>
            <person name="Toyoda A."/>
            <person name="Nozaki H."/>
        </authorList>
    </citation>
    <scope>NUCLEOTIDE SEQUENCE</scope>
    <source>
        <strain evidence="2">NIES-3786</strain>
    </source>
</reference>
<dbReference type="OrthoDB" id="550510at2759"/>
<sequence length="275" mass="29652">MPCSRDVDQCDESSVSAAARKQLSSAGIQADSFSQLLYVLPKDYGSVCGWASISDLPGRQSWFSADSYGIFAKGTVMQEMLNNLGLYNAWRDGIESSDSSTAMGFGDSCPSAPELRRLGWATPLAQLNSSSFPLATFKTFTLPATYLGPTGVMIMIQPDWLGTVAYKKNLYLSLRVRAAGDRELTEEFNGKLSIHELNKDMDNDFFVPGDPRVSLVQVINPGSAVTFASYKLALSTNALVNGGSSIPITLCRFADRSAECASSGATLRAVITDYN</sequence>
<name>A0A8J4FQE2_9CHLO</name>
<dbReference type="Proteomes" id="UP000747110">
    <property type="component" value="Unassembled WGS sequence"/>
</dbReference>
<proteinExistence type="predicted"/>
<comment type="caution">
    <text evidence="2">The sequence shown here is derived from an EMBL/GenBank/DDBJ whole genome shotgun (WGS) entry which is preliminary data.</text>
</comment>
<accession>A0A8J4FQE2</accession>